<feature type="domain" description="Glyoxalase At5g48480-like N-terminal" evidence="2">
    <location>
        <begin position="33"/>
        <end position="90"/>
    </location>
</feature>
<dbReference type="OrthoDB" id="2013034at2759"/>
<evidence type="ECO:0000313" key="3">
    <source>
        <dbReference type="EMBL" id="CAA7396165.1"/>
    </source>
</evidence>
<proteinExistence type="predicted"/>
<dbReference type="Proteomes" id="UP000663760">
    <property type="component" value="Chromosome 5"/>
</dbReference>
<evidence type="ECO:0000313" key="4">
    <source>
        <dbReference type="Proteomes" id="UP000663760"/>
    </source>
</evidence>
<dbReference type="PANTHER" id="PTHR34109">
    <property type="entry name" value="BNAUNNG04460D PROTEIN-RELATED"/>
    <property type="match status" value="1"/>
</dbReference>
<dbReference type="PANTHER" id="PTHR34109:SF1">
    <property type="entry name" value="VOC DOMAIN-CONTAINING PROTEIN"/>
    <property type="match status" value="1"/>
</dbReference>
<dbReference type="InterPro" id="IPR054575">
    <property type="entry name" value="At5g48480-like_C"/>
</dbReference>
<organism evidence="3 4">
    <name type="scientific">Spirodela intermedia</name>
    <name type="common">Intermediate duckweed</name>
    <dbReference type="NCBI Taxonomy" id="51605"/>
    <lineage>
        <taxon>Eukaryota</taxon>
        <taxon>Viridiplantae</taxon>
        <taxon>Streptophyta</taxon>
        <taxon>Embryophyta</taxon>
        <taxon>Tracheophyta</taxon>
        <taxon>Spermatophyta</taxon>
        <taxon>Magnoliopsida</taxon>
        <taxon>Liliopsida</taxon>
        <taxon>Araceae</taxon>
        <taxon>Lemnoideae</taxon>
        <taxon>Spirodela</taxon>
    </lineage>
</organism>
<dbReference type="Pfam" id="PF22650">
    <property type="entry name" value="At5g48480-like_C"/>
    <property type="match status" value="1"/>
</dbReference>
<dbReference type="AlphaFoldDB" id="A0A7I8KGP6"/>
<dbReference type="InterPro" id="IPR054576">
    <property type="entry name" value="At5g48480-like_N"/>
</dbReference>
<dbReference type="InterPro" id="IPR029068">
    <property type="entry name" value="Glyas_Bleomycin-R_OHBP_Dase"/>
</dbReference>
<dbReference type="CDD" id="cd07246">
    <property type="entry name" value="VOC_like"/>
    <property type="match status" value="1"/>
</dbReference>
<evidence type="ECO:0000259" key="1">
    <source>
        <dbReference type="Pfam" id="PF22650"/>
    </source>
</evidence>
<protein>
    <submittedName>
        <fullName evidence="3">Uncharacterized protein</fullName>
    </submittedName>
</protein>
<dbReference type="Gene3D" id="3.10.180.10">
    <property type="entry name" value="2,3-Dihydroxybiphenyl 1,2-Dioxygenase, domain 1"/>
    <property type="match status" value="1"/>
</dbReference>
<reference evidence="3" key="1">
    <citation type="submission" date="2020-02" db="EMBL/GenBank/DDBJ databases">
        <authorList>
            <person name="Scholz U."/>
            <person name="Mascher M."/>
            <person name="Fiebig A."/>
        </authorList>
    </citation>
    <scope>NUCLEOTIDE SEQUENCE</scope>
</reference>
<evidence type="ECO:0000259" key="2">
    <source>
        <dbReference type="Pfam" id="PF22656"/>
    </source>
</evidence>
<feature type="domain" description="Glyoxalase At5g48480-like C-terminal" evidence="1">
    <location>
        <begin position="108"/>
        <end position="155"/>
    </location>
</feature>
<name>A0A7I8KGP6_SPIIN</name>
<accession>A0A7I8KGP6</accession>
<gene>
    <name evidence="3" type="ORF">SI8410_05006828</name>
</gene>
<sequence>MAEEGHVEAVPIAAEQNGCTKAAVQGFVSFKPQLAVPAQKAEEAVLFYKEAFGAEEVNKVCCPKRKADQELPSLICAEIKIGSASVLVCDRNDDTDGLKTAGGGAVFRLETQDVKAAVSKAVKAGAVLEGELTEIDGPNGGISGKVTDPYGYVWIVASVGNACVTDA</sequence>
<dbReference type="EMBL" id="LR746268">
    <property type="protein sequence ID" value="CAA7396165.1"/>
    <property type="molecule type" value="Genomic_DNA"/>
</dbReference>
<dbReference type="SUPFAM" id="SSF54593">
    <property type="entry name" value="Glyoxalase/Bleomycin resistance protein/Dihydroxybiphenyl dioxygenase"/>
    <property type="match status" value="1"/>
</dbReference>
<dbReference type="Pfam" id="PF22656">
    <property type="entry name" value="At5g48480-like_N"/>
    <property type="match status" value="1"/>
</dbReference>
<keyword evidence="4" id="KW-1185">Reference proteome</keyword>